<proteinExistence type="predicted"/>
<dbReference type="Gramene" id="Kaladp0059s0207.1.v1.1">
    <property type="protein sequence ID" value="Kaladp0059s0207.1.v1.1"/>
    <property type="gene ID" value="Kaladp0059s0207.v1.1"/>
</dbReference>
<dbReference type="AlphaFoldDB" id="A0A7N0UB64"/>
<dbReference type="Proteomes" id="UP000594263">
    <property type="component" value="Unplaced"/>
</dbReference>
<dbReference type="PANTHER" id="PTHR34544:SF3">
    <property type="entry name" value="OS07G0155200 PROTEIN"/>
    <property type="match status" value="1"/>
</dbReference>
<reference evidence="3" key="1">
    <citation type="submission" date="2021-01" db="UniProtKB">
        <authorList>
            <consortium name="EnsemblPlants"/>
        </authorList>
    </citation>
    <scope>IDENTIFICATION</scope>
</reference>
<feature type="region of interest" description="Disordered" evidence="1">
    <location>
        <begin position="84"/>
        <end position="123"/>
    </location>
</feature>
<evidence type="ECO:0000313" key="3">
    <source>
        <dbReference type="EnsemblPlants" id="Kaladp0059s0207.1.v1.1"/>
    </source>
</evidence>
<dbReference type="InterPro" id="IPR057234">
    <property type="entry name" value="DUF7912"/>
</dbReference>
<dbReference type="PANTHER" id="PTHR34544">
    <property type="entry name" value="OSJNBA0006B20.18 PROTEIN"/>
    <property type="match status" value="1"/>
</dbReference>
<feature type="compositionally biased region" description="Acidic residues" evidence="1">
    <location>
        <begin position="90"/>
        <end position="115"/>
    </location>
</feature>
<sequence>MASGKFLRSLIHQARRYPLYSSARGSIFASAVDASRAPTSQKHLTSFSSHVMHSVGVSPCKIPPSVVWCHRFSTTFSSGNLEKDLYSQSEVDDDTEEDGEASDGWEDDDETEPEYGDGGAGGGVALQNVPWGERVLSVAREVLLQLGDDMDLYAFKTTPRGYIYARLDKLSNKYGCPDIDELEKYNQEYKKKLDEIGEAGDIPNDLALEVSSPGAERLLKVPDDLDRFKELPMRVCYVEEESKCVEKESIFLLENVDTKSGTCEWKLADVKANNNLTGKGRPLSRKLKDWRLKLPYAMIKKVSLYIE</sequence>
<evidence type="ECO:0000313" key="4">
    <source>
        <dbReference type="Proteomes" id="UP000594263"/>
    </source>
</evidence>
<organism evidence="3 4">
    <name type="scientific">Kalanchoe fedtschenkoi</name>
    <name type="common">Lavender scallops</name>
    <name type="synonym">South American air plant</name>
    <dbReference type="NCBI Taxonomy" id="63787"/>
    <lineage>
        <taxon>Eukaryota</taxon>
        <taxon>Viridiplantae</taxon>
        <taxon>Streptophyta</taxon>
        <taxon>Embryophyta</taxon>
        <taxon>Tracheophyta</taxon>
        <taxon>Spermatophyta</taxon>
        <taxon>Magnoliopsida</taxon>
        <taxon>eudicotyledons</taxon>
        <taxon>Gunneridae</taxon>
        <taxon>Pentapetalae</taxon>
        <taxon>Saxifragales</taxon>
        <taxon>Crassulaceae</taxon>
        <taxon>Kalanchoe</taxon>
    </lineage>
</organism>
<evidence type="ECO:0000259" key="2">
    <source>
        <dbReference type="Pfam" id="PF25498"/>
    </source>
</evidence>
<dbReference type="Pfam" id="PF25498">
    <property type="entry name" value="DUF7912"/>
    <property type="match status" value="1"/>
</dbReference>
<dbReference type="OMA" id="SNKYGCP"/>
<feature type="domain" description="DUF7912" evidence="2">
    <location>
        <begin position="218"/>
        <end position="305"/>
    </location>
</feature>
<dbReference type="EnsemblPlants" id="Kaladp0059s0207.1.v1.1">
    <property type="protein sequence ID" value="Kaladp0059s0207.1.v1.1"/>
    <property type="gene ID" value="Kaladp0059s0207.v1.1"/>
</dbReference>
<evidence type="ECO:0000256" key="1">
    <source>
        <dbReference type="SAM" id="MobiDB-lite"/>
    </source>
</evidence>
<accession>A0A7N0UB64</accession>
<name>A0A7N0UB64_KALFE</name>
<protein>
    <recommendedName>
        <fullName evidence="2">DUF7912 domain-containing protein</fullName>
    </recommendedName>
</protein>
<keyword evidence="4" id="KW-1185">Reference proteome</keyword>